<gene>
    <name evidence="2" type="ORF">O3M35_007733</name>
</gene>
<protein>
    <submittedName>
        <fullName evidence="2">Uncharacterized protein</fullName>
    </submittedName>
</protein>
<evidence type="ECO:0000256" key="1">
    <source>
        <dbReference type="SAM" id="SignalP"/>
    </source>
</evidence>
<feature type="signal peptide" evidence="1">
    <location>
        <begin position="1"/>
        <end position="23"/>
    </location>
</feature>
<reference evidence="2 3" key="1">
    <citation type="submission" date="2022-12" db="EMBL/GenBank/DDBJ databases">
        <title>Chromosome-level genome assembly of true bugs.</title>
        <authorList>
            <person name="Ma L."/>
            <person name="Li H."/>
        </authorList>
    </citation>
    <scope>NUCLEOTIDE SEQUENCE [LARGE SCALE GENOMIC DNA]</scope>
    <source>
        <strain evidence="2">Lab_2022b</strain>
    </source>
</reference>
<accession>A0AAW1DFM9</accession>
<sequence>MLPISKFYLCFSAVILLTASAHARVFTMQPLIIKSETDIPKLIIDDKSDNINLYEITMKSFLITVNSTVEKFNILSEKLIDEFPNLQKRVLDRIRNIEEIIPNGCSRYDYCDESKMQQNLNELEKCKEYLPKRENFIVSYEIISNSILGNLNNDKENIKLSLNSLIDNYNITKINYSLKLSESIYLNNNESITNWKIQAVNNLRQQEKDIWNKLQNLMNKINDYFKNINKFENKFYENLNKSMNSFICCAKSVDLSVLGISCNDVDPTTTTTSTTTSTTTTTVKPDLWSLFNKKSTPLATTPVIDEYEDEEYQY</sequence>
<dbReference type="AlphaFoldDB" id="A0AAW1DFM9"/>
<comment type="caution">
    <text evidence="2">The sequence shown here is derived from an EMBL/GenBank/DDBJ whole genome shotgun (WGS) entry which is preliminary data.</text>
</comment>
<keyword evidence="1" id="KW-0732">Signal</keyword>
<evidence type="ECO:0000313" key="3">
    <source>
        <dbReference type="Proteomes" id="UP001461498"/>
    </source>
</evidence>
<name>A0AAW1DFM9_9HEMI</name>
<organism evidence="2 3">
    <name type="scientific">Rhynocoris fuscipes</name>
    <dbReference type="NCBI Taxonomy" id="488301"/>
    <lineage>
        <taxon>Eukaryota</taxon>
        <taxon>Metazoa</taxon>
        <taxon>Ecdysozoa</taxon>
        <taxon>Arthropoda</taxon>
        <taxon>Hexapoda</taxon>
        <taxon>Insecta</taxon>
        <taxon>Pterygota</taxon>
        <taxon>Neoptera</taxon>
        <taxon>Paraneoptera</taxon>
        <taxon>Hemiptera</taxon>
        <taxon>Heteroptera</taxon>
        <taxon>Panheteroptera</taxon>
        <taxon>Cimicomorpha</taxon>
        <taxon>Reduviidae</taxon>
        <taxon>Harpactorinae</taxon>
        <taxon>Harpactorini</taxon>
        <taxon>Rhynocoris</taxon>
    </lineage>
</organism>
<dbReference type="EMBL" id="JAPXFL010000004">
    <property type="protein sequence ID" value="KAK9507978.1"/>
    <property type="molecule type" value="Genomic_DNA"/>
</dbReference>
<proteinExistence type="predicted"/>
<evidence type="ECO:0000313" key="2">
    <source>
        <dbReference type="EMBL" id="KAK9507978.1"/>
    </source>
</evidence>
<keyword evidence="3" id="KW-1185">Reference proteome</keyword>
<feature type="chain" id="PRO_5043530784" evidence="1">
    <location>
        <begin position="24"/>
        <end position="314"/>
    </location>
</feature>
<dbReference type="Proteomes" id="UP001461498">
    <property type="component" value="Unassembled WGS sequence"/>
</dbReference>